<evidence type="ECO:0000313" key="3">
    <source>
        <dbReference type="RefSeq" id="XP_046600328.1"/>
    </source>
</evidence>
<dbReference type="RefSeq" id="XP_046600328.1">
    <property type="nucleotide sequence ID" value="XM_046744372.1"/>
</dbReference>
<name>A0ABM3GJ74_NEOLC</name>
<dbReference type="Proteomes" id="UP000829291">
    <property type="component" value="Chromosome 6"/>
</dbReference>
<sequence>MYGKGAECTNCEGDCGLGCGCRSCLGCNNSTKNVCSSNMDSVKIPVKLPGPGYVMQILNAGLGSDNLYEAKLLLAPEIDMSSIKITVKDDNLRVSALRSLGDLAHELPDILEKSALGDLVKMSIKHSENFLIPKSVDGDEMRAVMDNKQRLLTLTAPLQTVSKSKNCCYG</sequence>
<protein>
    <submittedName>
        <fullName evidence="2 3">Uncharacterized protein LOC107220006 isoform X1</fullName>
    </submittedName>
</protein>
<proteinExistence type="predicted"/>
<keyword evidence="1" id="KW-1185">Reference proteome</keyword>
<evidence type="ECO:0000313" key="1">
    <source>
        <dbReference type="Proteomes" id="UP000829291"/>
    </source>
</evidence>
<dbReference type="Gene3D" id="2.60.40.790">
    <property type="match status" value="1"/>
</dbReference>
<reference evidence="2 3" key="1">
    <citation type="submission" date="2025-05" db="UniProtKB">
        <authorList>
            <consortium name="RefSeq"/>
        </authorList>
    </citation>
    <scope>IDENTIFICATION</scope>
    <source>
        <tissue evidence="2 3">Thorax and Abdomen</tissue>
    </source>
</reference>
<gene>
    <name evidence="2 3" type="primary">LOC107220006</name>
</gene>
<accession>A0ABM3GJ74</accession>
<dbReference type="InterPro" id="IPR008978">
    <property type="entry name" value="HSP20-like_chaperone"/>
</dbReference>
<evidence type="ECO:0000313" key="2">
    <source>
        <dbReference type="RefSeq" id="XP_046600327.1"/>
    </source>
</evidence>
<organism evidence="1 2">
    <name type="scientific">Neodiprion lecontei</name>
    <name type="common">Redheaded pine sawfly</name>
    <dbReference type="NCBI Taxonomy" id="441921"/>
    <lineage>
        <taxon>Eukaryota</taxon>
        <taxon>Metazoa</taxon>
        <taxon>Ecdysozoa</taxon>
        <taxon>Arthropoda</taxon>
        <taxon>Hexapoda</taxon>
        <taxon>Insecta</taxon>
        <taxon>Pterygota</taxon>
        <taxon>Neoptera</taxon>
        <taxon>Endopterygota</taxon>
        <taxon>Hymenoptera</taxon>
        <taxon>Tenthredinoidea</taxon>
        <taxon>Diprionidae</taxon>
        <taxon>Diprioninae</taxon>
        <taxon>Neodiprion</taxon>
    </lineage>
</organism>
<dbReference type="RefSeq" id="XP_046600327.1">
    <property type="nucleotide sequence ID" value="XM_046744371.1"/>
</dbReference>
<dbReference type="GeneID" id="107220006"/>